<dbReference type="InterPro" id="IPR020843">
    <property type="entry name" value="ER"/>
</dbReference>
<dbReference type="EMBL" id="PGGW01000011">
    <property type="protein sequence ID" value="PJE99760.1"/>
    <property type="molecule type" value="Genomic_DNA"/>
</dbReference>
<dbReference type="SMART" id="SM00829">
    <property type="entry name" value="PKS_ER"/>
    <property type="match status" value="1"/>
</dbReference>
<dbReference type="Proteomes" id="UP000230407">
    <property type="component" value="Unassembled WGS sequence"/>
</dbReference>
<dbReference type="InterPro" id="IPR011032">
    <property type="entry name" value="GroES-like_sf"/>
</dbReference>
<keyword evidence="3" id="KW-1185">Reference proteome</keyword>
<comment type="caution">
    <text evidence="2">The sequence shown here is derived from an EMBL/GenBank/DDBJ whole genome shotgun (WGS) entry which is preliminary data.</text>
</comment>
<dbReference type="Gene3D" id="3.90.180.10">
    <property type="entry name" value="Medium-chain alcohol dehydrogenases, catalytic domain"/>
    <property type="match status" value="1"/>
</dbReference>
<evidence type="ECO:0000313" key="2">
    <source>
        <dbReference type="EMBL" id="PJE99760.1"/>
    </source>
</evidence>
<dbReference type="GO" id="GO:0008270">
    <property type="term" value="F:zinc ion binding"/>
    <property type="evidence" value="ECO:0007669"/>
    <property type="project" value="InterPro"/>
</dbReference>
<dbReference type="Pfam" id="PF00107">
    <property type="entry name" value="ADH_zinc_N"/>
    <property type="match status" value="1"/>
</dbReference>
<dbReference type="InterPro" id="IPR013149">
    <property type="entry name" value="ADH-like_C"/>
</dbReference>
<dbReference type="InterPro" id="IPR013154">
    <property type="entry name" value="ADH-like_N"/>
</dbReference>
<dbReference type="InterPro" id="IPR051397">
    <property type="entry name" value="Zn-ADH-like_protein"/>
</dbReference>
<dbReference type="Gene3D" id="3.40.50.720">
    <property type="entry name" value="NAD(P)-binding Rossmann-like Domain"/>
    <property type="match status" value="1"/>
</dbReference>
<dbReference type="RefSeq" id="WP_100200800.1">
    <property type="nucleotide sequence ID" value="NZ_PGGW01000011.1"/>
</dbReference>
<dbReference type="InterPro" id="IPR002364">
    <property type="entry name" value="Quin_OxRdtase/zeta-crystal_CS"/>
</dbReference>
<dbReference type="PANTHER" id="PTHR43677">
    <property type="entry name" value="SHORT-CHAIN DEHYDROGENASE/REDUCTASE"/>
    <property type="match status" value="1"/>
</dbReference>
<dbReference type="AlphaFoldDB" id="A0A2M8M6C7"/>
<gene>
    <name evidence="2" type="ORF">CUT44_04525</name>
</gene>
<protein>
    <submittedName>
        <fullName evidence="2">NADPH:quinone reductase</fullName>
    </submittedName>
</protein>
<name>A0A2M8M6C7_9ACTN</name>
<feature type="domain" description="Enoyl reductase (ER)" evidence="1">
    <location>
        <begin position="10"/>
        <end position="321"/>
    </location>
</feature>
<dbReference type="InterPro" id="IPR036291">
    <property type="entry name" value="NAD(P)-bd_dom_sf"/>
</dbReference>
<dbReference type="SUPFAM" id="SSF50129">
    <property type="entry name" value="GroES-like"/>
    <property type="match status" value="1"/>
</dbReference>
<sequence>MRAVRVAEFGPPEVLRVAEVPDPVPGHDEVLVDVAAAGVQFVETLVRAGRSAAVPRPYTPGRDVAGVVRAVGPGVDPALVGTRVSGQTASSGGGYAERAVLPRHSLHPLPGSVSLRDATCLLGPGLTAVSLVEAARVRAGETVLVEAAAGGVGSLLVQLAKIAGARVIGAARGRKKLALAEELGADATVDYGVEGWADRARRAAGGRGVDVVWDSVGGAVGRRAVETLAPGGRFVVYGIASGSGTEIPGALVYGRGLTVIGYGAGNPVIDHSRRHALQARALAEAAVGRLRPVVGQCFPLEEAPRAHEALTARATVGKVLLIP</sequence>
<organism evidence="2 3">
    <name type="scientific">Streptomyces carminius</name>
    <dbReference type="NCBI Taxonomy" id="2665496"/>
    <lineage>
        <taxon>Bacteria</taxon>
        <taxon>Bacillati</taxon>
        <taxon>Actinomycetota</taxon>
        <taxon>Actinomycetes</taxon>
        <taxon>Kitasatosporales</taxon>
        <taxon>Streptomycetaceae</taxon>
        <taxon>Streptomyces</taxon>
    </lineage>
</organism>
<dbReference type="PANTHER" id="PTHR43677:SF4">
    <property type="entry name" value="QUINONE OXIDOREDUCTASE-LIKE PROTEIN 2"/>
    <property type="match status" value="1"/>
</dbReference>
<evidence type="ECO:0000313" key="3">
    <source>
        <dbReference type="Proteomes" id="UP000230407"/>
    </source>
</evidence>
<accession>A0A2M8M6C7</accession>
<dbReference type="GO" id="GO:0016491">
    <property type="term" value="F:oxidoreductase activity"/>
    <property type="evidence" value="ECO:0007669"/>
    <property type="project" value="InterPro"/>
</dbReference>
<reference evidence="2 3" key="1">
    <citation type="submission" date="2017-11" db="EMBL/GenBank/DDBJ databases">
        <title>Streptomyces carmine sp. nov., a novel actinomycete isolated from Sophora alopecuroides in Xinjiang, China.</title>
        <authorList>
            <person name="Wang Y."/>
            <person name="Luo X."/>
            <person name="Wan C."/>
            <person name="Zhang L."/>
        </authorList>
    </citation>
    <scope>NUCLEOTIDE SEQUENCE [LARGE SCALE GENOMIC DNA]</scope>
    <source>
        <strain evidence="2 3">TRM SA0054</strain>
    </source>
</reference>
<evidence type="ECO:0000259" key="1">
    <source>
        <dbReference type="SMART" id="SM00829"/>
    </source>
</evidence>
<dbReference type="PROSITE" id="PS01162">
    <property type="entry name" value="QOR_ZETA_CRYSTAL"/>
    <property type="match status" value="1"/>
</dbReference>
<proteinExistence type="predicted"/>
<dbReference type="SUPFAM" id="SSF51735">
    <property type="entry name" value="NAD(P)-binding Rossmann-fold domains"/>
    <property type="match status" value="1"/>
</dbReference>
<dbReference type="Pfam" id="PF08240">
    <property type="entry name" value="ADH_N"/>
    <property type="match status" value="1"/>
</dbReference>